<evidence type="ECO:0000259" key="3">
    <source>
        <dbReference type="Pfam" id="PF13359"/>
    </source>
</evidence>
<dbReference type="InterPro" id="IPR027806">
    <property type="entry name" value="HARBI1_dom"/>
</dbReference>
<feature type="domain" description="DDE Tnp4" evidence="3">
    <location>
        <begin position="8"/>
        <end position="163"/>
    </location>
</feature>
<name>A0A6A3GKA2_9STRA</name>
<dbReference type="GO" id="GO:0046872">
    <property type="term" value="F:metal ion binding"/>
    <property type="evidence" value="ECO:0007669"/>
    <property type="project" value="UniProtKB-KW"/>
</dbReference>
<evidence type="ECO:0000256" key="1">
    <source>
        <dbReference type="ARBA" id="ARBA00001968"/>
    </source>
</evidence>
<evidence type="ECO:0000313" key="4">
    <source>
        <dbReference type="EMBL" id="KAE8957792.1"/>
    </source>
</evidence>
<evidence type="ECO:0000313" key="5">
    <source>
        <dbReference type="Proteomes" id="UP000429607"/>
    </source>
</evidence>
<dbReference type="Pfam" id="PF13359">
    <property type="entry name" value="DDE_Tnp_4"/>
    <property type="match status" value="1"/>
</dbReference>
<sequence>MKNVFGFIDGTKIPVCRPSARPGKKENLQKQVYSGHKRVHCMNFQAVVVPDGLAIHCWGPMEGRRYDITMLRESKLADYMADHHDVFNGYIIYGDPAYGIQTFLVSGFKGARVSANEKKFNKMMSSVRESVEWKFGDLKTQFAFVDYKKSLKIRLSPVGKLVSTLD</sequence>
<organism evidence="4 5">
    <name type="scientific">Phytophthora rubi</name>
    <dbReference type="NCBI Taxonomy" id="129364"/>
    <lineage>
        <taxon>Eukaryota</taxon>
        <taxon>Sar</taxon>
        <taxon>Stramenopiles</taxon>
        <taxon>Oomycota</taxon>
        <taxon>Peronosporomycetes</taxon>
        <taxon>Peronosporales</taxon>
        <taxon>Peronosporaceae</taxon>
        <taxon>Phytophthora</taxon>
    </lineage>
</organism>
<proteinExistence type="predicted"/>
<reference evidence="4 5" key="1">
    <citation type="submission" date="2018-09" db="EMBL/GenBank/DDBJ databases">
        <title>Genomic investigation of the strawberry pathogen Phytophthora fragariae indicates pathogenicity is determined by transcriptional variation in three key races.</title>
        <authorList>
            <person name="Adams T.M."/>
            <person name="Armitage A.D."/>
            <person name="Sobczyk M.K."/>
            <person name="Bates H.J."/>
            <person name="Dunwell J.M."/>
            <person name="Nellist C.F."/>
            <person name="Harrison R.J."/>
        </authorList>
    </citation>
    <scope>NUCLEOTIDE SEQUENCE [LARGE SCALE GENOMIC DNA]</scope>
    <source>
        <strain evidence="4 5">SCRP249</strain>
    </source>
</reference>
<accession>A0A6A3GKA2</accession>
<comment type="caution">
    <text evidence="4">The sequence shown here is derived from an EMBL/GenBank/DDBJ whole genome shotgun (WGS) entry which is preliminary data.</text>
</comment>
<dbReference type="EMBL" id="QXFV01007872">
    <property type="protein sequence ID" value="KAE8957792.1"/>
    <property type="molecule type" value="Genomic_DNA"/>
</dbReference>
<gene>
    <name evidence="4" type="ORF">PR001_g31247</name>
</gene>
<comment type="cofactor">
    <cofactor evidence="1">
        <name>a divalent metal cation</name>
        <dbReference type="ChEBI" id="CHEBI:60240"/>
    </cofactor>
</comment>
<dbReference type="Proteomes" id="UP000429607">
    <property type="component" value="Unassembled WGS sequence"/>
</dbReference>
<protein>
    <recommendedName>
        <fullName evidence="3">DDE Tnp4 domain-containing protein</fullName>
    </recommendedName>
</protein>
<keyword evidence="2" id="KW-0479">Metal-binding</keyword>
<evidence type="ECO:0000256" key="2">
    <source>
        <dbReference type="ARBA" id="ARBA00022723"/>
    </source>
</evidence>
<dbReference type="AlphaFoldDB" id="A0A6A3GKA2"/>